<keyword evidence="1" id="KW-0812">Transmembrane</keyword>
<feature type="transmembrane region" description="Helical" evidence="1">
    <location>
        <begin position="182"/>
        <end position="202"/>
    </location>
</feature>
<keyword evidence="3" id="KW-1185">Reference proteome</keyword>
<reference evidence="3" key="1">
    <citation type="journal article" date="2019" name="Int. J. Syst. Evol. Microbiol.">
        <title>The Global Catalogue of Microorganisms (GCM) 10K type strain sequencing project: providing services to taxonomists for standard genome sequencing and annotation.</title>
        <authorList>
            <consortium name="The Broad Institute Genomics Platform"/>
            <consortium name="The Broad Institute Genome Sequencing Center for Infectious Disease"/>
            <person name="Wu L."/>
            <person name="Ma J."/>
        </authorList>
    </citation>
    <scope>NUCLEOTIDE SEQUENCE [LARGE SCALE GENOMIC DNA]</scope>
    <source>
        <strain evidence="3">CGMCC 1.16306</strain>
    </source>
</reference>
<comment type="caution">
    <text evidence="2">The sequence shown here is derived from an EMBL/GenBank/DDBJ whole genome shotgun (WGS) entry which is preliminary data.</text>
</comment>
<keyword evidence="1" id="KW-1133">Transmembrane helix</keyword>
<feature type="transmembrane region" description="Helical" evidence="1">
    <location>
        <begin position="61"/>
        <end position="82"/>
    </location>
</feature>
<feature type="transmembrane region" description="Helical" evidence="1">
    <location>
        <begin position="145"/>
        <end position="161"/>
    </location>
</feature>
<name>A0ABV9GNT6_9BACL</name>
<keyword evidence="1" id="KW-0472">Membrane</keyword>
<feature type="transmembrane region" description="Helical" evidence="1">
    <location>
        <begin position="33"/>
        <end position="55"/>
    </location>
</feature>
<feature type="transmembrane region" description="Helical" evidence="1">
    <location>
        <begin position="113"/>
        <end position="139"/>
    </location>
</feature>
<evidence type="ECO:0000313" key="3">
    <source>
        <dbReference type="Proteomes" id="UP001596022"/>
    </source>
</evidence>
<protein>
    <submittedName>
        <fullName evidence="2">Uncharacterized protein</fullName>
    </submittedName>
</protein>
<evidence type="ECO:0000256" key="1">
    <source>
        <dbReference type="SAM" id="Phobius"/>
    </source>
</evidence>
<organism evidence="2 3">
    <name type="scientific">Camelliibacillus cellulosilyticus</name>
    <dbReference type="NCBI Taxonomy" id="2174486"/>
    <lineage>
        <taxon>Bacteria</taxon>
        <taxon>Bacillati</taxon>
        <taxon>Bacillota</taxon>
        <taxon>Bacilli</taxon>
        <taxon>Bacillales</taxon>
        <taxon>Sporolactobacillaceae</taxon>
        <taxon>Camelliibacillus</taxon>
    </lineage>
</organism>
<proteinExistence type="predicted"/>
<dbReference type="RefSeq" id="WP_376847007.1">
    <property type="nucleotide sequence ID" value="NZ_JBHSFW010000013.1"/>
</dbReference>
<sequence>MISVLILASTGLLMFIIIGSTFQKLLKANESGLLHLLLAFKFASWLLLPFAMYQVLGKPDFLWSGTFLGTISLTLLTFTMVMQAGHLTYSAKQAKAGDSKVWEERDNWMLDGLLAGVTELFADVLKGVWVIMLTIAFWIQGYTGMGIVGMLFSIFTVFYFFRLLDRAMVREIAFFKKRTLNFWMVNLENFLLFLVMTGWLAIKVYT</sequence>
<dbReference type="EMBL" id="JBHSFW010000013">
    <property type="protein sequence ID" value="MFC4619919.1"/>
    <property type="molecule type" value="Genomic_DNA"/>
</dbReference>
<accession>A0ABV9GNT6</accession>
<gene>
    <name evidence="2" type="ORF">ACFO4N_14495</name>
</gene>
<dbReference type="Proteomes" id="UP001596022">
    <property type="component" value="Unassembled WGS sequence"/>
</dbReference>
<evidence type="ECO:0000313" key="2">
    <source>
        <dbReference type="EMBL" id="MFC4619919.1"/>
    </source>
</evidence>
<feature type="transmembrane region" description="Helical" evidence="1">
    <location>
        <begin position="6"/>
        <end position="26"/>
    </location>
</feature>